<evidence type="ECO:0000259" key="4">
    <source>
        <dbReference type="PROSITE" id="PS50949"/>
    </source>
</evidence>
<dbReference type="GO" id="GO:0003700">
    <property type="term" value="F:DNA-binding transcription factor activity"/>
    <property type="evidence" value="ECO:0007669"/>
    <property type="project" value="InterPro"/>
</dbReference>
<dbReference type="GO" id="GO:0003677">
    <property type="term" value="F:DNA binding"/>
    <property type="evidence" value="ECO:0007669"/>
    <property type="project" value="UniProtKB-KW"/>
</dbReference>
<dbReference type="EMBL" id="MRCE01000006">
    <property type="protein sequence ID" value="OKH38980.1"/>
    <property type="molecule type" value="Genomic_DNA"/>
</dbReference>
<dbReference type="SMART" id="SM00345">
    <property type="entry name" value="HTH_GNTR"/>
    <property type="match status" value="1"/>
</dbReference>
<dbReference type="AlphaFoldDB" id="A0A1U7INY4"/>
<dbReference type="RefSeq" id="WP_073592842.1">
    <property type="nucleotide sequence ID" value="NZ_MRCE01000006.1"/>
</dbReference>
<dbReference type="SUPFAM" id="SSF46785">
    <property type="entry name" value="Winged helix' DNA-binding domain"/>
    <property type="match status" value="1"/>
</dbReference>
<dbReference type="Pfam" id="PF00392">
    <property type="entry name" value="GntR"/>
    <property type="match status" value="1"/>
</dbReference>
<dbReference type="Proteomes" id="UP000185860">
    <property type="component" value="Unassembled WGS sequence"/>
</dbReference>
<evidence type="ECO:0000313" key="6">
    <source>
        <dbReference type="Proteomes" id="UP000185860"/>
    </source>
</evidence>
<dbReference type="STRING" id="454136.NIES2119_07510"/>
<dbReference type="InterPro" id="IPR036390">
    <property type="entry name" value="WH_DNA-bd_sf"/>
</dbReference>
<dbReference type="Pfam" id="PF07729">
    <property type="entry name" value="FCD"/>
    <property type="match status" value="1"/>
</dbReference>
<dbReference type="InterPro" id="IPR036388">
    <property type="entry name" value="WH-like_DNA-bd_sf"/>
</dbReference>
<keyword evidence="3" id="KW-0804">Transcription</keyword>
<dbReference type="Gene3D" id="1.20.120.530">
    <property type="entry name" value="GntR ligand-binding domain-like"/>
    <property type="match status" value="1"/>
</dbReference>
<accession>A0A1U7INY4</accession>
<dbReference type="OrthoDB" id="114741at2"/>
<name>A0A1U7INY4_9CYAN</name>
<dbReference type="InterPro" id="IPR011711">
    <property type="entry name" value="GntR_C"/>
</dbReference>
<dbReference type="SMART" id="SM00895">
    <property type="entry name" value="FCD"/>
    <property type="match status" value="1"/>
</dbReference>
<organism evidence="5 6">
    <name type="scientific">[Phormidium ambiguum] IAM M-71</name>
    <dbReference type="NCBI Taxonomy" id="454136"/>
    <lineage>
        <taxon>Bacteria</taxon>
        <taxon>Bacillati</taxon>
        <taxon>Cyanobacteriota</taxon>
        <taxon>Cyanophyceae</taxon>
        <taxon>Oscillatoriophycideae</taxon>
        <taxon>Aerosakkonematales</taxon>
        <taxon>Aerosakkonemataceae</taxon>
        <taxon>Floridanema</taxon>
    </lineage>
</organism>
<dbReference type="InterPro" id="IPR008920">
    <property type="entry name" value="TF_FadR/GntR_C"/>
</dbReference>
<evidence type="ECO:0000256" key="1">
    <source>
        <dbReference type="ARBA" id="ARBA00023015"/>
    </source>
</evidence>
<evidence type="ECO:0000256" key="2">
    <source>
        <dbReference type="ARBA" id="ARBA00023125"/>
    </source>
</evidence>
<dbReference type="PANTHER" id="PTHR43537:SF24">
    <property type="entry name" value="GLUCONATE OPERON TRANSCRIPTIONAL REPRESSOR"/>
    <property type="match status" value="1"/>
</dbReference>
<dbReference type="CDD" id="cd07377">
    <property type="entry name" value="WHTH_GntR"/>
    <property type="match status" value="1"/>
</dbReference>
<dbReference type="PROSITE" id="PS50949">
    <property type="entry name" value="HTH_GNTR"/>
    <property type="match status" value="1"/>
</dbReference>
<dbReference type="Gene3D" id="1.10.10.10">
    <property type="entry name" value="Winged helix-like DNA-binding domain superfamily/Winged helix DNA-binding domain"/>
    <property type="match status" value="1"/>
</dbReference>
<dbReference type="SUPFAM" id="SSF48008">
    <property type="entry name" value="GntR ligand-binding domain-like"/>
    <property type="match status" value="1"/>
</dbReference>
<dbReference type="PRINTS" id="PR00035">
    <property type="entry name" value="HTHGNTR"/>
</dbReference>
<proteinExistence type="predicted"/>
<feature type="domain" description="HTH gntR-type" evidence="4">
    <location>
        <begin position="12"/>
        <end position="79"/>
    </location>
</feature>
<keyword evidence="1" id="KW-0805">Transcription regulation</keyword>
<gene>
    <name evidence="5" type="ORF">NIES2119_07510</name>
</gene>
<dbReference type="PANTHER" id="PTHR43537">
    <property type="entry name" value="TRANSCRIPTIONAL REGULATOR, GNTR FAMILY"/>
    <property type="match status" value="1"/>
</dbReference>
<dbReference type="InterPro" id="IPR000524">
    <property type="entry name" value="Tscrpt_reg_HTH_GntR"/>
</dbReference>
<reference evidence="5 6" key="1">
    <citation type="submission" date="2016-11" db="EMBL/GenBank/DDBJ databases">
        <title>Draft Genome Sequences of Nine Cyanobacterial Strains from Diverse Habitats.</title>
        <authorList>
            <person name="Zhu T."/>
            <person name="Hou S."/>
            <person name="Lu X."/>
            <person name="Hess W.R."/>
        </authorList>
    </citation>
    <scope>NUCLEOTIDE SEQUENCE [LARGE SCALE GENOMIC DNA]</scope>
    <source>
        <strain evidence="5 6">IAM M-71</strain>
    </source>
</reference>
<protein>
    <submittedName>
        <fullName evidence="5">Transcriptional regulator</fullName>
    </submittedName>
</protein>
<keyword evidence="2" id="KW-0238">DNA-binding</keyword>
<evidence type="ECO:0000256" key="3">
    <source>
        <dbReference type="ARBA" id="ARBA00023163"/>
    </source>
</evidence>
<comment type="caution">
    <text evidence="5">The sequence shown here is derived from an EMBL/GenBank/DDBJ whole genome shotgun (WGS) entry which is preliminary data.</text>
</comment>
<evidence type="ECO:0000313" key="5">
    <source>
        <dbReference type="EMBL" id="OKH38980.1"/>
    </source>
</evidence>
<sequence length="232" mass="26315">MILSSQPIERSKSLQEQTYQALRSSIMSGDLASGDRLVETQLAQKLQVSRTPIREALRQLQQEGLVTAEVNGGLRVTVITVTDAAQLYDCRLALEQVSVAGACENASELQLQTLEKFVVQAEKLTQRETSELNNFQLLDLDYQFHHLIAESSGNKWLVSLLDQVFDKMMLLRIQTMRQNPKVLEIRIEHQEIFAAIAQRNIPMATEKMKNHLISSKLRVVEEVKNLGIDDDR</sequence>